<evidence type="ECO:0000256" key="1">
    <source>
        <dbReference type="ARBA" id="ARBA00001971"/>
    </source>
</evidence>
<evidence type="ECO:0000256" key="10">
    <source>
        <dbReference type="ARBA" id="ARBA00023004"/>
    </source>
</evidence>
<sequence length="107" mass="12262">MLSSVPRDFQSGMTGGSCLLECVLLEVYCWNPPLPLGVPHSLTQDNIYKGYFLPKGSSVISNLWAISRDPSIYHDLDVFRPERFEEMDAEKVKVCDPKRYIFGFGRW</sequence>
<keyword evidence="7" id="KW-0479">Metal-binding</keyword>
<evidence type="ECO:0000256" key="3">
    <source>
        <dbReference type="ARBA" id="ARBA00005179"/>
    </source>
</evidence>
<evidence type="ECO:0000256" key="4">
    <source>
        <dbReference type="ARBA" id="ARBA00010617"/>
    </source>
</evidence>
<reference evidence="13" key="2">
    <citation type="journal article" name="Front. Microbiol.">
        <title>Degradative Capacity of Two Strains of Rhodonia placenta: From Phenotype to Genotype.</title>
        <authorList>
            <person name="Kolle M."/>
            <person name="Horta M.A.C."/>
            <person name="Nowrousian M."/>
            <person name="Ohm R.A."/>
            <person name="Benz J.P."/>
            <person name="Pilgard A."/>
        </authorList>
    </citation>
    <scope>NUCLEOTIDE SEQUENCE</scope>
    <source>
        <strain evidence="13">FPRL280</strain>
    </source>
</reference>
<keyword evidence="11" id="KW-0503">Monooxygenase</keyword>
<protein>
    <recommendedName>
        <fullName evidence="15">Cytochrome P450</fullName>
    </recommendedName>
</protein>
<evidence type="ECO:0000313" key="14">
    <source>
        <dbReference type="Proteomes" id="UP000639403"/>
    </source>
</evidence>
<accession>A0A8H7NT56</accession>
<proteinExistence type="inferred from homology"/>
<dbReference type="AlphaFoldDB" id="A0A8H7NT56"/>
<comment type="cofactor">
    <cofactor evidence="1">
        <name>heme</name>
        <dbReference type="ChEBI" id="CHEBI:30413"/>
    </cofactor>
</comment>
<evidence type="ECO:0000256" key="12">
    <source>
        <dbReference type="ARBA" id="ARBA00023136"/>
    </source>
</evidence>
<comment type="similarity">
    <text evidence="4">Belongs to the cytochrome P450 family.</text>
</comment>
<keyword evidence="5" id="KW-0349">Heme</keyword>
<dbReference type="Gene3D" id="1.10.630.10">
    <property type="entry name" value="Cytochrome P450"/>
    <property type="match status" value="1"/>
</dbReference>
<dbReference type="PANTHER" id="PTHR46300">
    <property type="entry name" value="P450, PUTATIVE (EUROFUNG)-RELATED-RELATED"/>
    <property type="match status" value="1"/>
</dbReference>
<keyword evidence="9" id="KW-0560">Oxidoreductase</keyword>
<name>A0A8H7NT56_9APHY</name>
<dbReference type="GO" id="GO:0020037">
    <property type="term" value="F:heme binding"/>
    <property type="evidence" value="ECO:0007669"/>
    <property type="project" value="InterPro"/>
</dbReference>
<comment type="pathway">
    <text evidence="3">Secondary metabolite biosynthesis.</text>
</comment>
<dbReference type="EMBL" id="JADOXO010000684">
    <property type="protein sequence ID" value="KAF9801279.1"/>
    <property type="molecule type" value="Genomic_DNA"/>
</dbReference>
<comment type="subcellular location">
    <subcellularLocation>
        <location evidence="2">Membrane</location>
    </subcellularLocation>
</comment>
<organism evidence="13 14">
    <name type="scientific">Rhodonia placenta</name>
    <dbReference type="NCBI Taxonomy" id="104341"/>
    <lineage>
        <taxon>Eukaryota</taxon>
        <taxon>Fungi</taxon>
        <taxon>Dikarya</taxon>
        <taxon>Basidiomycota</taxon>
        <taxon>Agaricomycotina</taxon>
        <taxon>Agaricomycetes</taxon>
        <taxon>Polyporales</taxon>
        <taxon>Adustoporiaceae</taxon>
        <taxon>Rhodonia</taxon>
    </lineage>
</organism>
<evidence type="ECO:0000256" key="6">
    <source>
        <dbReference type="ARBA" id="ARBA00022692"/>
    </source>
</evidence>
<dbReference type="PRINTS" id="PR00463">
    <property type="entry name" value="EP450I"/>
</dbReference>
<dbReference type="GO" id="GO:0005506">
    <property type="term" value="F:iron ion binding"/>
    <property type="evidence" value="ECO:0007669"/>
    <property type="project" value="InterPro"/>
</dbReference>
<reference evidence="13" key="1">
    <citation type="submission" date="2020-11" db="EMBL/GenBank/DDBJ databases">
        <authorList>
            <person name="Koelle M."/>
            <person name="Horta M.A.C."/>
            <person name="Nowrousian M."/>
            <person name="Ohm R.A."/>
            <person name="Benz P."/>
            <person name="Pilgard A."/>
        </authorList>
    </citation>
    <scope>NUCLEOTIDE SEQUENCE</scope>
    <source>
        <strain evidence="13">FPRL280</strain>
    </source>
</reference>
<evidence type="ECO:0000256" key="9">
    <source>
        <dbReference type="ARBA" id="ARBA00023002"/>
    </source>
</evidence>
<dbReference type="SUPFAM" id="SSF48264">
    <property type="entry name" value="Cytochrome P450"/>
    <property type="match status" value="1"/>
</dbReference>
<dbReference type="Pfam" id="PF00067">
    <property type="entry name" value="p450"/>
    <property type="match status" value="1"/>
</dbReference>
<evidence type="ECO:0008006" key="15">
    <source>
        <dbReference type="Google" id="ProtNLM"/>
    </source>
</evidence>
<keyword evidence="12" id="KW-0472">Membrane</keyword>
<evidence type="ECO:0000256" key="5">
    <source>
        <dbReference type="ARBA" id="ARBA00022617"/>
    </source>
</evidence>
<dbReference type="GO" id="GO:0016705">
    <property type="term" value="F:oxidoreductase activity, acting on paired donors, with incorporation or reduction of molecular oxygen"/>
    <property type="evidence" value="ECO:0007669"/>
    <property type="project" value="InterPro"/>
</dbReference>
<evidence type="ECO:0000256" key="8">
    <source>
        <dbReference type="ARBA" id="ARBA00022989"/>
    </source>
</evidence>
<dbReference type="GO" id="GO:0016020">
    <property type="term" value="C:membrane"/>
    <property type="evidence" value="ECO:0007669"/>
    <property type="project" value="UniProtKB-SubCell"/>
</dbReference>
<evidence type="ECO:0000256" key="2">
    <source>
        <dbReference type="ARBA" id="ARBA00004370"/>
    </source>
</evidence>
<evidence type="ECO:0000313" key="13">
    <source>
        <dbReference type="EMBL" id="KAF9801279.1"/>
    </source>
</evidence>
<keyword evidence="10" id="KW-0408">Iron</keyword>
<dbReference type="PANTHER" id="PTHR46300:SF2">
    <property type="entry name" value="CYTOCHROME P450 MONOOXYGENASE ALNH-RELATED"/>
    <property type="match status" value="1"/>
</dbReference>
<evidence type="ECO:0000256" key="11">
    <source>
        <dbReference type="ARBA" id="ARBA00023033"/>
    </source>
</evidence>
<dbReference type="InterPro" id="IPR002401">
    <property type="entry name" value="Cyt_P450_E_grp-I"/>
</dbReference>
<dbReference type="GO" id="GO:0004497">
    <property type="term" value="F:monooxygenase activity"/>
    <property type="evidence" value="ECO:0007669"/>
    <property type="project" value="UniProtKB-KW"/>
</dbReference>
<evidence type="ECO:0000256" key="7">
    <source>
        <dbReference type="ARBA" id="ARBA00022723"/>
    </source>
</evidence>
<comment type="caution">
    <text evidence="13">The sequence shown here is derived from an EMBL/GenBank/DDBJ whole genome shotgun (WGS) entry which is preliminary data.</text>
</comment>
<keyword evidence="8" id="KW-1133">Transmembrane helix</keyword>
<keyword evidence="6" id="KW-0812">Transmembrane</keyword>
<dbReference type="InterPro" id="IPR001128">
    <property type="entry name" value="Cyt_P450"/>
</dbReference>
<dbReference type="InterPro" id="IPR036396">
    <property type="entry name" value="Cyt_P450_sf"/>
</dbReference>
<dbReference type="InterPro" id="IPR050364">
    <property type="entry name" value="Cytochrome_P450_fung"/>
</dbReference>
<gene>
    <name evidence="13" type="ORF">IEO21_10160</name>
</gene>
<dbReference type="Proteomes" id="UP000639403">
    <property type="component" value="Unassembled WGS sequence"/>
</dbReference>